<keyword evidence="4 8" id="KW-0479">Metal-binding</keyword>
<evidence type="ECO:0000256" key="8">
    <source>
        <dbReference type="HAMAP-Rule" id="MF_00265"/>
    </source>
</evidence>
<keyword evidence="3 8" id="KW-0540">Nuclease</keyword>
<dbReference type="HAMAP" id="MF_00265">
    <property type="entry name" value="VapC_Nob1"/>
    <property type="match status" value="1"/>
</dbReference>
<accession>A0A501WIK4</accession>
<dbReference type="PANTHER" id="PTHR33653">
    <property type="entry name" value="RIBONUCLEASE VAPC2"/>
    <property type="match status" value="1"/>
</dbReference>
<evidence type="ECO:0000256" key="5">
    <source>
        <dbReference type="ARBA" id="ARBA00022801"/>
    </source>
</evidence>
<dbReference type="Proteomes" id="UP000319255">
    <property type="component" value="Unassembled WGS sequence"/>
</dbReference>
<keyword evidence="2 8" id="KW-1277">Toxin-antitoxin system</keyword>
<dbReference type="EMBL" id="VFRP01000024">
    <property type="protein sequence ID" value="TPE48190.1"/>
    <property type="molecule type" value="Genomic_DNA"/>
</dbReference>
<protein>
    <recommendedName>
        <fullName evidence="8">Ribonuclease VapC</fullName>
        <shortName evidence="8">RNase VapC</shortName>
        <ecNumber evidence="8">3.1.-.-</ecNumber>
    </recommendedName>
    <alternativeName>
        <fullName evidence="8">Toxin VapC</fullName>
    </alternativeName>
</protein>
<dbReference type="Gene3D" id="3.40.50.1010">
    <property type="entry name" value="5'-nuclease"/>
    <property type="match status" value="1"/>
</dbReference>
<evidence type="ECO:0000313" key="11">
    <source>
        <dbReference type="Proteomes" id="UP000319255"/>
    </source>
</evidence>
<evidence type="ECO:0000259" key="9">
    <source>
        <dbReference type="Pfam" id="PF01850"/>
    </source>
</evidence>
<dbReference type="GO" id="GO:0004540">
    <property type="term" value="F:RNA nuclease activity"/>
    <property type="evidence" value="ECO:0007669"/>
    <property type="project" value="InterPro"/>
</dbReference>
<reference evidence="10 11" key="1">
    <citation type="submission" date="2019-06" db="EMBL/GenBank/DDBJ databases">
        <title>A novel bacterium of genus Amaricoccus, isolated from marine sediment.</title>
        <authorList>
            <person name="Huang H."/>
            <person name="Mo K."/>
            <person name="Hu Y."/>
        </authorList>
    </citation>
    <scope>NUCLEOTIDE SEQUENCE [LARGE SCALE GENOMIC DNA]</scope>
    <source>
        <strain evidence="10 11">HB172011</strain>
    </source>
</reference>
<dbReference type="RefSeq" id="WP_140455614.1">
    <property type="nucleotide sequence ID" value="NZ_VFRP01000024.1"/>
</dbReference>
<dbReference type="AlphaFoldDB" id="A0A501WIK4"/>
<dbReference type="OrthoDB" id="9804823at2"/>
<evidence type="ECO:0000256" key="3">
    <source>
        <dbReference type="ARBA" id="ARBA00022722"/>
    </source>
</evidence>
<gene>
    <name evidence="8" type="primary">vapC</name>
    <name evidence="10" type="ORF">FJM51_18490</name>
</gene>
<dbReference type="PANTHER" id="PTHR33653:SF1">
    <property type="entry name" value="RIBONUCLEASE VAPC2"/>
    <property type="match status" value="1"/>
</dbReference>
<dbReference type="GO" id="GO:0090729">
    <property type="term" value="F:toxin activity"/>
    <property type="evidence" value="ECO:0007669"/>
    <property type="project" value="UniProtKB-KW"/>
</dbReference>
<dbReference type="CDD" id="cd18745">
    <property type="entry name" value="PIN_VapC4-5_FitB-like"/>
    <property type="match status" value="1"/>
</dbReference>
<dbReference type="InterPro" id="IPR002716">
    <property type="entry name" value="PIN_dom"/>
</dbReference>
<evidence type="ECO:0000256" key="4">
    <source>
        <dbReference type="ARBA" id="ARBA00022723"/>
    </source>
</evidence>
<dbReference type="InterPro" id="IPR022907">
    <property type="entry name" value="VapC_family"/>
</dbReference>
<evidence type="ECO:0000256" key="6">
    <source>
        <dbReference type="ARBA" id="ARBA00022842"/>
    </source>
</evidence>
<comment type="similarity">
    <text evidence="7 8">Belongs to the PINc/VapC protein family.</text>
</comment>
<comment type="cofactor">
    <cofactor evidence="1 8">
        <name>Mg(2+)</name>
        <dbReference type="ChEBI" id="CHEBI:18420"/>
    </cofactor>
</comment>
<keyword evidence="11" id="KW-1185">Reference proteome</keyword>
<feature type="binding site" evidence="8">
    <location>
        <position position="99"/>
    </location>
    <ligand>
        <name>Mg(2+)</name>
        <dbReference type="ChEBI" id="CHEBI:18420"/>
    </ligand>
</feature>
<organism evidence="10 11">
    <name type="scientific">Amaricoccus solimangrovi</name>
    <dbReference type="NCBI Taxonomy" id="2589815"/>
    <lineage>
        <taxon>Bacteria</taxon>
        <taxon>Pseudomonadati</taxon>
        <taxon>Pseudomonadota</taxon>
        <taxon>Alphaproteobacteria</taxon>
        <taxon>Rhodobacterales</taxon>
        <taxon>Paracoccaceae</taxon>
        <taxon>Amaricoccus</taxon>
    </lineage>
</organism>
<evidence type="ECO:0000256" key="1">
    <source>
        <dbReference type="ARBA" id="ARBA00001946"/>
    </source>
</evidence>
<dbReference type="EC" id="3.1.-.-" evidence="8"/>
<dbReference type="GO" id="GO:0000287">
    <property type="term" value="F:magnesium ion binding"/>
    <property type="evidence" value="ECO:0007669"/>
    <property type="project" value="UniProtKB-UniRule"/>
</dbReference>
<comment type="function">
    <text evidence="8">Toxic component of a toxin-antitoxin (TA) system. An RNase.</text>
</comment>
<dbReference type="GO" id="GO:0016787">
    <property type="term" value="F:hydrolase activity"/>
    <property type="evidence" value="ECO:0007669"/>
    <property type="project" value="UniProtKB-KW"/>
</dbReference>
<proteinExistence type="inferred from homology"/>
<dbReference type="InterPro" id="IPR050556">
    <property type="entry name" value="Type_II_TA_system_RNase"/>
</dbReference>
<evidence type="ECO:0000256" key="2">
    <source>
        <dbReference type="ARBA" id="ARBA00022649"/>
    </source>
</evidence>
<dbReference type="SUPFAM" id="SSF88723">
    <property type="entry name" value="PIN domain-like"/>
    <property type="match status" value="1"/>
</dbReference>
<sequence length="135" mass="14830">MSLRLLDTNAVIALLTRRSPALLRRVEASEPGSLAVSAVVAHELWYGAYRSRKVEFNLETLRLLFSDLAILDLDREDARVAGEIRAELARRGTPIGPYDLLIAGQAKARGLTLITNNIGEFARVAGLDVEDWSAD</sequence>
<dbReference type="Pfam" id="PF01850">
    <property type="entry name" value="PIN"/>
    <property type="match status" value="1"/>
</dbReference>
<comment type="caution">
    <text evidence="10">The sequence shown here is derived from an EMBL/GenBank/DDBJ whole genome shotgun (WGS) entry which is preliminary data.</text>
</comment>
<keyword evidence="6 8" id="KW-0460">Magnesium</keyword>
<evidence type="ECO:0000256" key="7">
    <source>
        <dbReference type="ARBA" id="ARBA00038093"/>
    </source>
</evidence>
<evidence type="ECO:0000313" key="10">
    <source>
        <dbReference type="EMBL" id="TPE48190.1"/>
    </source>
</evidence>
<name>A0A501WIK4_9RHOB</name>
<dbReference type="InterPro" id="IPR029060">
    <property type="entry name" value="PIN-like_dom_sf"/>
</dbReference>
<keyword evidence="8" id="KW-0800">Toxin</keyword>
<feature type="domain" description="PIN" evidence="9">
    <location>
        <begin position="5"/>
        <end position="126"/>
    </location>
</feature>
<keyword evidence="5 8" id="KW-0378">Hydrolase</keyword>
<feature type="binding site" evidence="8">
    <location>
        <position position="7"/>
    </location>
    <ligand>
        <name>Mg(2+)</name>
        <dbReference type="ChEBI" id="CHEBI:18420"/>
    </ligand>
</feature>